<sequence>MTRLRPASRNGSICPRRDPADLPRSGEDGGLAVDSRGE</sequence>
<reference evidence="2" key="1">
    <citation type="submission" date="2020-02" db="EMBL/GenBank/DDBJ databases">
        <authorList>
            <person name="Meier V. D."/>
        </authorList>
    </citation>
    <scope>NUCLEOTIDE SEQUENCE</scope>
    <source>
        <strain evidence="2">AVDCRST_MAG14</strain>
    </source>
</reference>
<feature type="compositionally biased region" description="Basic and acidic residues" evidence="1">
    <location>
        <begin position="15"/>
        <end position="27"/>
    </location>
</feature>
<accession>A0A6J4QFB9</accession>
<dbReference type="AlphaFoldDB" id="A0A6J4QFB9"/>
<organism evidence="2">
    <name type="scientific">uncultured Rubrobacteraceae bacterium</name>
    <dbReference type="NCBI Taxonomy" id="349277"/>
    <lineage>
        <taxon>Bacteria</taxon>
        <taxon>Bacillati</taxon>
        <taxon>Actinomycetota</taxon>
        <taxon>Rubrobacteria</taxon>
        <taxon>Rubrobacterales</taxon>
        <taxon>Rubrobacteraceae</taxon>
        <taxon>environmental samples</taxon>
    </lineage>
</organism>
<evidence type="ECO:0000256" key="1">
    <source>
        <dbReference type="SAM" id="MobiDB-lite"/>
    </source>
</evidence>
<proteinExistence type="predicted"/>
<feature type="region of interest" description="Disordered" evidence="1">
    <location>
        <begin position="1"/>
        <end position="38"/>
    </location>
</feature>
<dbReference type="EMBL" id="CADCVG010000003">
    <property type="protein sequence ID" value="CAA9442482.1"/>
    <property type="molecule type" value="Genomic_DNA"/>
</dbReference>
<name>A0A6J4QFB9_9ACTN</name>
<gene>
    <name evidence="2" type="ORF">AVDCRST_MAG14-83</name>
</gene>
<evidence type="ECO:0000313" key="2">
    <source>
        <dbReference type="EMBL" id="CAA9442482.1"/>
    </source>
</evidence>
<protein>
    <submittedName>
        <fullName evidence="2">Uncharacterized protein</fullName>
    </submittedName>
</protein>